<comment type="subcellular location">
    <subcellularLocation>
        <location evidence="1">Membrane</location>
        <topology evidence="1">Multi-pass membrane protein</topology>
    </subcellularLocation>
</comment>
<dbReference type="InterPro" id="IPR002293">
    <property type="entry name" value="AA/rel_permease1"/>
</dbReference>
<name>A0A165HD24_9APHY</name>
<keyword evidence="4 6" id="KW-0472">Membrane</keyword>
<keyword evidence="8" id="KW-1185">Reference proteome</keyword>
<feature type="transmembrane region" description="Helical" evidence="6">
    <location>
        <begin position="122"/>
        <end position="140"/>
    </location>
</feature>
<evidence type="ECO:0000256" key="3">
    <source>
        <dbReference type="ARBA" id="ARBA00022989"/>
    </source>
</evidence>
<evidence type="ECO:0000313" key="7">
    <source>
        <dbReference type="EMBL" id="KZT11572.1"/>
    </source>
</evidence>
<dbReference type="AlphaFoldDB" id="A0A165HD24"/>
<dbReference type="RefSeq" id="XP_040769312.1">
    <property type="nucleotide sequence ID" value="XM_040913869.1"/>
</dbReference>
<keyword evidence="2 6" id="KW-0812">Transmembrane</keyword>
<dbReference type="Gene3D" id="1.20.1740.10">
    <property type="entry name" value="Amino acid/polyamine transporter I"/>
    <property type="match status" value="1"/>
</dbReference>
<dbReference type="STRING" id="1314785.A0A165HD24"/>
<evidence type="ECO:0000313" key="8">
    <source>
        <dbReference type="Proteomes" id="UP000076871"/>
    </source>
</evidence>
<dbReference type="PANTHER" id="PTHR11785">
    <property type="entry name" value="AMINO ACID TRANSPORTER"/>
    <property type="match status" value="1"/>
</dbReference>
<protein>
    <submittedName>
        <fullName evidence="7">Amino acid transporter</fullName>
    </submittedName>
</protein>
<evidence type="ECO:0000256" key="6">
    <source>
        <dbReference type="SAM" id="Phobius"/>
    </source>
</evidence>
<dbReference type="GeneID" id="63830897"/>
<feature type="region of interest" description="Disordered" evidence="5">
    <location>
        <begin position="1"/>
        <end position="22"/>
    </location>
</feature>
<dbReference type="InterPro" id="IPR050598">
    <property type="entry name" value="AminoAcid_Transporter"/>
</dbReference>
<gene>
    <name evidence="7" type="ORF">LAESUDRAFT_783998</name>
</gene>
<feature type="transmembrane region" description="Helical" evidence="6">
    <location>
        <begin position="160"/>
        <end position="181"/>
    </location>
</feature>
<dbReference type="Proteomes" id="UP000076871">
    <property type="component" value="Unassembled WGS sequence"/>
</dbReference>
<dbReference type="PIRSF" id="PIRSF006060">
    <property type="entry name" value="AA_transporter"/>
    <property type="match status" value="1"/>
</dbReference>
<organism evidence="7 8">
    <name type="scientific">Laetiporus sulphureus 93-53</name>
    <dbReference type="NCBI Taxonomy" id="1314785"/>
    <lineage>
        <taxon>Eukaryota</taxon>
        <taxon>Fungi</taxon>
        <taxon>Dikarya</taxon>
        <taxon>Basidiomycota</taxon>
        <taxon>Agaricomycotina</taxon>
        <taxon>Agaricomycetes</taxon>
        <taxon>Polyporales</taxon>
        <taxon>Laetiporus</taxon>
    </lineage>
</organism>
<accession>A0A165HD24</accession>
<feature type="compositionally biased region" description="Polar residues" evidence="5">
    <location>
        <begin position="1"/>
        <end position="10"/>
    </location>
</feature>
<evidence type="ECO:0000256" key="2">
    <source>
        <dbReference type="ARBA" id="ARBA00022692"/>
    </source>
</evidence>
<dbReference type="Pfam" id="PF13520">
    <property type="entry name" value="AA_permease_2"/>
    <property type="match status" value="1"/>
</dbReference>
<dbReference type="GO" id="GO:0016020">
    <property type="term" value="C:membrane"/>
    <property type="evidence" value="ECO:0007669"/>
    <property type="project" value="UniProtKB-SubCell"/>
</dbReference>
<evidence type="ECO:0000256" key="1">
    <source>
        <dbReference type="ARBA" id="ARBA00004141"/>
    </source>
</evidence>
<feature type="transmembrane region" description="Helical" evidence="6">
    <location>
        <begin position="279"/>
        <end position="300"/>
    </location>
</feature>
<reference evidence="7 8" key="1">
    <citation type="journal article" date="2016" name="Mol. Biol. Evol.">
        <title>Comparative Genomics of Early-Diverging Mushroom-Forming Fungi Provides Insights into the Origins of Lignocellulose Decay Capabilities.</title>
        <authorList>
            <person name="Nagy L.G."/>
            <person name="Riley R."/>
            <person name="Tritt A."/>
            <person name="Adam C."/>
            <person name="Daum C."/>
            <person name="Floudas D."/>
            <person name="Sun H."/>
            <person name="Yadav J.S."/>
            <person name="Pangilinan J."/>
            <person name="Larsson K.H."/>
            <person name="Matsuura K."/>
            <person name="Barry K."/>
            <person name="Labutti K."/>
            <person name="Kuo R."/>
            <person name="Ohm R.A."/>
            <person name="Bhattacharya S.S."/>
            <person name="Shirouzu T."/>
            <person name="Yoshinaga Y."/>
            <person name="Martin F.M."/>
            <person name="Grigoriev I.V."/>
            <person name="Hibbett D.S."/>
        </authorList>
    </citation>
    <scope>NUCLEOTIDE SEQUENCE [LARGE SCALE GENOMIC DNA]</scope>
    <source>
        <strain evidence="7 8">93-53</strain>
    </source>
</reference>
<feature type="transmembrane region" description="Helical" evidence="6">
    <location>
        <begin position="235"/>
        <end position="258"/>
    </location>
</feature>
<proteinExistence type="predicted"/>
<keyword evidence="3 6" id="KW-1133">Transmembrane helix</keyword>
<feature type="transmembrane region" description="Helical" evidence="6">
    <location>
        <begin position="329"/>
        <end position="353"/>
    </location>
</feature>
<dbReference type="PANTHER" id="PTHR11785:SF498">
    <property type="entry name" value="HIGH-AFFINITY METHIONINE PERMEASE"/>
    <property type="match status" value="1"/>
</dbReference>
<sequence>MESDFSTPSLEEQPLLSAASPDGISLESDDFVEDSIHEPTRVLGLTSTAFLIFNRVIGTSIFATPSVILRASGSVGLSFILWLLGATVAACGTAVFVELGTGLPKSGGEKNYLEFMYRRPRFLATCVYAAYAVLIGWEVANSSVFGEYALHAIYPTQTPSSVATRLVGVSCVTFALLLHGIRPHWGIHLQNTLGVLKIFALSAIALSGLAAAARISGFEVDNPMQNFEWHRMWEGSARGGMSAFVTGLFTVVWSFVGYSNANYALSEVRDPVRTISRTAPLAMFCVTVAYVLANFAYFAVVTKEEVLGSGRIIAATFFGKLWGVGAEQFVSMIVAMSTMANVLTVLFTQGRVIQELGREGILPLSSLFASNKPFGAPLSGLASQWLLTCILLLTVPPGDTYLLMINMITYPLSLINVFVSAGLLLLHAPPAIRPRLHWHQDDADPVWSPPFRAWTPIVGFFFLSNVFLVFAPLVPPAPGFNTYEKLPYWTHVVASSSISLFGVVYWYMYCIWLPRRGGYKLVREWVRENGVPRKVIKKVKMIEL</sequence>
<evidence type="ECO:0000256" key="4">
    <source>
        <dbReference type="ARBA" id="ARBA00023136"/>
    </source>
</evidence>
<dbReference type="EMBL" id="KV427607">
    <property type="protein sequence ID" value="KZT11572.1"/>
    <property type="molecule type" value="Genomic_DNA"/>
</dbReference>
<feature type="transmembrane region" description="Helical" evidence="6">
    <location>
        <begin position="79"/>
        <end position="101"/>
    </location>
</feature>
<feature type="transmembrane region" description="Helical" evidence="6">
    <location>
        <begin position="486"/>
        <end position="507"/>
    </location>
</feature>
<dbReference type="GO" id="GO:0015179">
    <property type="term" value="F:L-amino acid transmembrane transporter activity"/>
    <property type="evidence" value="ECO:0007669"/>
    <property type="project" value="TreeGrafter"/>
</dbReference>
<feature type="transmembrane region" description="Helical" evidence="6">
    <location>
        <begin position="193"/>
        <end position="215"/>
    </location>
</feature>
<feature type="transmembrane region" description="Helical" evidence="6">
    <location>
        <begin position="453"/>
        <end position="474"/>
    </location>
</feature>
<dbReference type="InParanoid" id="A0A165HD24"/>
<feature type="transmembrane region" description="Helical" evidence="6">
    <location>
        <begin position="374"/>
        <end position="395"/>
    </location>
</feature>
<evidence type="ECO:0000256" key="5">
    <source>
        <dbReference type="SAM" id="MobiDB-lite"/>
    </source>
</evidence>
<feature type="transmembrane region" description="Helical" evidence="6">
    <location>
        <begin position="401"/>
        <end position="426"/>
    </location>
</feature>
<dbReference type="OrthoDB" id="5982228at2759"/>